<feature type="region of interest" description="Disordered" evidence="1">
    <location>
        <begin position="421"/>
        <end position="445"/>
    </location>
</feature>
<gene>
    <name evidence="2" type="ORF">FBEOM_12697</name>
</gene>
<feature type="compositionally biased region" description="Polar residues" evidence="1">
    <location>
        <begin position="421"/>
        <end position="431"/>
    </location>
</feature>
<sequence>MEAIGTIIDLSTELILDSAAEQAADSRQEQILQGLAKIQAGIKDLAIEQEDLADIIQLAPSLNVIETWQKNYPLAVQANDTAQIQVYLNQFNNVGADGAAAIVNNIFNVLTGQGVGPGATPILQMWHLQSYQKMYTPINGQYTFKLKDYLDDYNNVISWALSMAGYAVVCQIIAIQDLADKSTPADKIAGETGGIRDAFKQSADAVLDVAYQQFPFFIKKFKPSYTEVGSNLDQWFRMWLPGKHIKNYVGWTGDSRDPINSENYGAPQYSTNAMYQIYPLDCDDDEGIYPAVEFRFDETQHPLNGLATLISRIDGATVSIYNFEADSEGVPIDMSGPNSAGLTTTTETEYWQDGVTFTQALFNILPVRAEDMGNNPAPGFVLMVANPPSDQQHGIFDWVPGTASPLSYWILRDDGLVQSPWVRTQDSSSTVPGEDSRAPSPNPSE</sequence>
<comment type="caution">
    <text evidence="2">The sequence shown here is derived from an EMBL/GenBank/DDBJ whole genome shotgun (WGS) entry which is preliminary data.</text>
</comment>
<dbReference type="OrthoDB" id="5087721at2759"/>
<reference evidence="2" key="2">
    <citation type="submission" date="2020-02" db="EMBL/GenBank/DDBJ databases">
        <title>Identification and distribution of gene clusters putatively required for synthesis of sphingolipid metabolism inhibitors in phylogenetically diverse species of the filamentous fungus Fusarium.</title>
        <authorList>
            <person name="Kim H.-S."/>
            <person name="Busman M."/>
            <person name="Brown D.W."/>
            <person name="Divon H."/>
            <person name="Uhlig S."/>
            <person name="Proctor R.H."/>
        </authorList>
    </citation>
    <scope>NUCLEOTIDE SEQUENCE</scope>
    <source>
        <strain evidence="2">NRRL 25174</strain>
    </source>
</reference>
<name>A0A9P5A769_9HYPO</name>
<proteinExistence type="predicted"/>
<keyword evidence="3" id="KW-1185">Reference proteome</keyword>
<dbReference type="AlphaFoldDB" id="A0A9P5A769"/>
<evidence type="ECO:0000313" key="2">
    <source>
        <dbReference type="EMBL" id="KAF4333489.1"/>
    </source>
</evidence>
<protein>
    <submittedName>
        <fullName evidence="2">Uncharacterized protein</fullName>
    </submittedName>
</protein>
<dbReference type="Proteomes" id="UP000730481">
    <property type="component" value="Unassembled WGS sequence"/>
</dbReference>
<organism evidence="2 3">
    <name type="scientific">Fusarium beomiforme</name>
    <dbReference type="NCBI Taxonomy" id="44412"/>
    <lineage>
        <taxon>Eukaryota</taxon>
        <taxon>Fungi</taxon>
        <taxon>Dikarya</taxon>
        <taxon>Ascomycota</taxon>
        <taxon>Pezizomycotina</taxon>
        <taxon>Sordariomycetes</taxon>
        <taxon>Hypocreomycetidae</taxon>
        <taxon>Hypocreales</taxon>
        <taxon>Nectriaceae</taxon>
        <taxon>Fusarium</taxon>
        <taxon>Fusarium burgessii species complex</taxon>
    </lineage>
</organism>
<accession>A0A9P5A769</accession>
<dbReference type="EMBL" id="PVQB02000831">
    <property type="protein sequence ID" value="KAF4333489.1"/>
    <property type="molecule type" value="Genomic_DNA"/>
</dbReference>
<reference evidence="2" key="1">
    <citation type="journal article" date="2017" name="Mycologia">
        <title>Fusarium algeriense, sp. nov., a novel toxigenic crown rot pathogen of durum wheat from Algeria is nested in the Fusarium burgessii species complex.</title>
        <authorList>
            <person name="Laraba I."/>
            <person name="Keddad A."/>
            <person name="Boureghda H."/>
            <person name="Abdallah N."/>
            <person name="Vaughan M.M."/>
            <person name="Proctor R.H."/>
            <person name="Busman M."/>
            <person name="O'Donnell K."/>
        </authorList>
    </citation>
    <scope>NUCLEOTIDE SEQUENCE</scope>
    <source>
        <strain evidence="2">NRRL 25174</strain>
    </source>
</reference>
<evidence type="ECO:0000256" key="1">
    <source>
        <dbReference type="SAM" id="MobiDB-lite"/>
    </source>
</evidence>
<evidence type="ECO:0000313" key="3">
    <source>
        <dbReference type="Proteomes" id="UP000730481"/>
    </source>
</evidence>